<accession>A0A9W4IYH1</accession>
<dbReference type="SUPFAM" id="SSF51395">
    <property type="entry name" value="FMN-linked oxidoreductases"/>
    <property type="match status" value="1"/>
</dbReference>
<sequence length="441" mass="47685">MSDSATFQSSVVQHAGIPYFTPSNNAGATIDAGNPETPTIFKSLQIRDVRLKNRIMVAPMCMYSAESNPFLPYIGALTDYHMAHLGHLALKGVGLIIIEATAVQENGRISPNDSGLWQNGTDSEQFKGLQRVVNFVHSQGAKVAIQLAHAGRKASTIAPWLAKQAGKRSWRADTSGRGWPADVVGPSGGPEQIWAPGDGFWSPRELSTAEVEEVIAAFAKSASLATAAGVDIIEIHGAHGYLIAQFLSPVTNHRTDRFGGSFENRTRIIKEISAHVRSVIPEGMPLFLRISATEWLEHLRPDSWDLSSSIRLAKTPPSLGIDFLDVSSGGNSKDQKIDMHNDYQVDLAGSIRRELRAEGQNTLVGAVGLITEAYQAREIVQGAHNDEATSAVASDTRSHPKADAVLLGRQFLREPDWVFNAAAALGVKIKLPLQIGRAFSM</sequence>
<dbReference type="Pfam" id="PF00724">
    <property type="entry name" value="Oxidored_FMN"/>
    <property type="match status" value="1"/>
</dbReference>
<reference evidence="2" key="1">
    <citation type="submission" date="2021-07" db="EMBL/GenBank/DDBJ databases">
        <authorList>
            <person name="Branca A.L. A."/>
        </authorList>
    </citation>
    <scope>NUCLEOTIDE SEQUENCE</scope>
</reference>
<name>A0A9W4IYH1_9EURO</name>
<dbReference type="OrthoDB" id="72788at2759"/>
<dbReference type="GO" id="GO:0010181">
    <property type="term" value="F:FMN binding"/>
    <property type="evidence" value="ECO:0007669"/>
    <property type="project" value="InterPro"/>
</dbReference>
<dbReference type="InterPro" id="IPR013785">
    <property type="entry name" value="Aldolase_TIM"/>
</dbReference>
<feature type="domain" description="NADH:flavin oxidoreductase/NADH oxidase N-terminal" evidence="1">
    <location>
        <begin position="40"/>
        <end position="423"/>
    </location>
</feature>
<dbReference type="Gene3D" id="3.20.20.70">
    <property type="entry name" value="Aldolase class I"/>
    <property type="match status" value="1"/>
</dbReference>
<dbReference type="GO" id="GO:0050661">
    <property type="term" value="F:NADP binding"/>
    <property type="evidence" value="ECO:0007669"/>
    <property type="project" value="InterPro"/>
</dbReference>
<comment type="caution">
    <text evidence="2">The sequence shown here is derived from an EMBL/GenBank/DDBJ whole genome shotgun (WGS) entry which is preliminary data.</text>
</comment>
<dbReference type="PANTHER" id="PTHR43303">
    <property type="entry name" value="NADPH DEHYDROGENASE C23G7.10C-RELATED"/>
    <property type="match status" value="1"/>
</dbReference>
<gene>
    <name evidence="2" type="ORF">PSALAMII_LOCUS4602</name>
</gene>
<dbReference type="EMBL" id="CAJVPG010000188">
    <property type="protein sequence ID" value="CAG8369570.1"/>
    <property type="molecule type" value="Genomic_DNA"/>
</dbReference>
<dbReference type="PANTHER" id="PTHR43303:SF2">
    <property type="entry name" value="INDOLEAMINE 2,3-DIOXYGENASE PYRROLE 2,3-DIOXYGENASE (AFU_ORTHOLOGUE AFUA_5G01450"/>
    <property type="match status" value="1"/>
</dbReference>
<protein>
    <recommendedName>
        <fullName evidence="1">NADH:flavin oxidoreductase/NADH oxidase N-terminal domain-containing protein</fullName>
    </recommendedName>
</protein>
<dbReference type="Proteomes" id="UP001152649">
    <property type="component" value="Unassembled WGS sequence"/>
</dbReference>
<dbReference type="AlphaFoldDB" id="A0A9W4IYH1"/>
<evidence type="ECO:0000313" key="2">
    <source>
        <dbReference type="EMBL" id="CAG8369570.1"/>
    </source>
</evidence>
<dbReference type="InterPro" id="IPR044152">
    <property type="entry name" value="YqjM-like"/>
</dbReference>
<keyword evidence="3" id="KW-1185">Reference proteome</keyword>
<dbReference type="GO" id="GO:0003959">
    <property type="term" value="F:NADPH dehydrogenase activity"/>
    <property type="evidence" value="ECO:0007669"/>
    <property type="project" value="InterPro"/>
</dbReference>
<evidence type="ECO:0000259" key="1">
    <source>
        <dbReference type="Pfam" id="PF00724"/>
    </source>
</evidence>
<organism evidence="2 3">
    <name type="scientific">Penicillium salamii</name>
    <dbReference type="NCBI Taxonomy" id="1612424"/>
    <lineage>
        <taxon>Eukaryota</taxon>
        <taxon>Fungi</taxon>
        <taxon>Dikarya</taxon>
        <taxon>Ascomycota</taxon>
        <taxon>Pezizomycotina</taxon>
        <taxon>Eurotiomycetes</taxon>
        <taxon>Eurotiomycetidae</taxon>
        <taxon>Eurotiales</taxon>
        <taxon>Aspergillaceae</taxon>
        <taxon>Penicillium</taxon>
    </lineage>
</organism>
<dbReference type="InterPro" id="IPR001155">
    <property type="entry name" value="OxRdtase_FMN_N"/>
</dbReference>
<proteinExistence type="predicted"/>
<evidence type="ECO:0000313" key="3">
    <source>
        <dbReference type="Proteomes" id="UP001152649"/>
    </source>
</evidence>
<dbReference type="CDD" id="cd02932">
    <property type="entry name" value="OYE_YqiM_FMN"/>
    <property type="match status" value="1"/>
</dbReference>